<dbReference type="InterPro" id="IPR007280">
    <property type="entry name" value="Peptidase_C_arc/bac"/>
</dbReference>
<dbReference type="SUPFAM" id="SSF55486">
    <property type="entry name" value="Metalloproteases ('zincins'), catalytic domain"/>
    <property type="match status" value="1"/>
</dbReference>
<evidence type="ECO:0000256" key="1">
    <source>
        <dbReference type="ARBA" id="ARBA00001913"/>
    </source>
</evidence>
<sequence>MAYRFHAAHRDFDILGADFRFDSIGNDDGIADGRWGLMGSTSLASPVKGYSWFSADGIGDKDVAGTGVAPLLLTPDTVADNTTTTASVTVGAPAITGTIDMIGDQDFYAVQLQAGQTYDINLFLKVGGPSGVPLNDAFIELYDASGNLITSADGGGPNTPSGLDAILSYTADHTGTYYINARAFDQDATNGTTGDAVGDYTLQVTPATGYSYHPYYTPDSPLYAIDWGTQVDGSSRNPDGQEGPRPTENDFTGVGSNPYGITGKNVITYYLAKAGDIYIDEDPTTPGTTDTMVAKGFSEWEVQALKVAMSAYENVADIIYVEVQNRAEADFNFVTYLGTPGPGVSLLGRMSPPDEENEGQGEFNAADERWTEAGLAPGGFTFTTLIHEMGHGHGLAHPHDNGGHSGVMNGVTSDGPAFDYTTGDYDLNQAVFTMMSYQDGWEKSPYGQADTTDPYGWLGSLMAFDIAAIQDKYGVNEEYATGDDVYTLKDENAPGTYYSSIWDAGGSDEIRYVGSKNANIDLRPASLKYEYGGGGWISYAYGIYGGYTIANGVTIEKATGGDGNDTIIGNDAANTLKGGGGTDTLTGGAGGDTFVVSAGTGTDTVTDFQVGSDHIDLGGRAWTATQQGADTLINVSGAESMLLVGVQASSVHADSFINAGTGPVLTPPTAPAGNLLVSGTALNDSFIGTAANETFKGLDGNDVISAGGGDDWLEGGNGGDKMSGGLGADVLIGGAGKDTLTGNGGADTFYFFAASDSTVSGFDLITDFSQAAGDLIDVSYIDADSTMAGDQAFQLATAFGGHAGEMVRSYDAGTNLTMLSFDINGDSVADFAIGLTGNVQGGWVL</sequence>
<evidence type="ECO:0000256" key="3">
    <source>
        <dbReference type="ARBA" id="ARBA00004613"/>
    </source>
</evidence>
<dbReference type="InterPro" id="IPR003995">
    <property type="entry name" value="RTX_toxin_determinant-A"/>
</dbReference>
<dbReference type="InterPro" id="IPR001343">
    <property type="entry name" value="Hemolysn_Ca-bd"/>
</dbReference>
<dbReference type="PRINTS" id="PR01488">
    <property type="entry name" value="RTXTOXINA"/>
</dbReference>
<evidence type="ECO:0000256" key="5">
    <source>
        <dbReference type="ARBA" id="ARBA00022656"/>
    </source>
</evidence>
<evidence type="ECO:0000256" key="9">
    <source>
        <dbReference type="ARBA" id="ARBA00022801"/>
    </source>
</evidence>
<dbReference type="RefSeq" id="WP_307347599.1">
    <property type="nucleotide sequence ID" value="NZ_JAUSVS010000002.1"/>
</dbReference>
<gene>
    <name evidence="17" type="ORF">QO010_001343</name>
</gene>
<dbReference type="Proteomes" id="UP001228905">
    <property type="component" value="Unassembled WGS sequence"/>
</dbReference>
<evidence type="ECO:0000313" key="17">
    <source>
        <dbReference type="EMBL" id="MDQ0463572.1"/>
    </source>
</evidence>
<protein>
    <recommendedName>
        <fullName evidence="19">Peptidase metallopeptidase domain-containing protein</fullName>
    </recommendedName>
</protein>
<dbReference type="PANTHER" id="PTHR38340:SF1">
    <property type="entry name" value="S-LAYER PROTEIN"/>
    <property type="match status" value="1"/>
</dbReference>
<comment type="caution">
    <text evidence="17">The sequence shown here is derived from an EMBL/GenBank/DDBJ whole genome shotgun (WGS) entry which is preliminary data.</text>
</comment>
<evidence type="ECO:0000256" key="12">
    <source>
        <dbReference type="ARBA" id="ARBA00023136"/>
    </source>
</evidence>
<evidence type="ECO:0000256" key="7">
    <source>
        <dbReference type="ARBA" id="ARBA00022723"/>
    </source>
</evidence>
<feature type="domain" description="Peptidase M10 metallopeptidase" evidence="14">
    <location>
        <begin position="285"/>
        <end position="401"/>
    </location>
</feature>
<dbReference type="Pfam" id="PF04151">
    <property type="entry name" value="PPC"/>
    <property type="match status" value="1"/>
</dbReference>
<dbReference type="Gene3D" id="3.40.390.10">
    <property type="entry name" value="Collagenase (Catalytic Domain)"/>
    <property type="match status" value="1"/>
</dbReference>
<dbReference type="Pfam" id="PF00413">
    <property type="entry name" value="Peptidase_M10"/>
    <property type="match status" value="1"/>
</dbReference>
<keyword evidence="7" id="KW-0479">Metal-binding</keyword>
<reference evidence="17 18" key="1">
    <citation type="submission" date="2023-07" db="EMBL/GenBank/DDBJ databases">
        <title>Genomic Encyclopedia of Type Strains, Phase IV (KMG-IV): sequencing the most valuable type-strain genomes for metagenomic binning, comparative biology and taxonomic classification.</title>
        <authorList>
            <person name="Goeker M."/>
        </authorList>
    </citation>
    <scope>NUCLEOTIDE SEQUENCE [LARGE SCALE GENOMIC DNA]</scope>
    <source>
        <strain evidence="17 18">DSM 18695</strain>
    </source>
</reference>
<keyword evidence="5" id="KW-0800">Toxin</keyword>
<evidence type="ECO:0000256" key="11">
    <source>
        <dbReference type="ARBA" id="ARBA00023026"/>
    </source>
</evidence>
<dbReference type="Gene3D" id="2.60.120.380">
    <property type="match status" value="1"/>
</dbReference>
<feature type="domain" description="Peptidase M10 serralysin C-terminal" evidence="16">
    <location>
        <begin position="731"/>
        <end position="839"/>
    </location>
</feature>
<evidence type="ECO:0000259" key="16">
    <source>
        <dbReference type="Pfam" id="PF08548"/>
    </source>
</evidence>
<dbReference type="SUPFAM" id="SSF51120">
    <property type="entry name" value="beta-Roll"/>
    <property type="match status" value="2"/>
</dbReference>
<comment type="subcellular location">
    <subcellularLocation>
        <location evidence="2">Membrane</location>
    </subcellularLocation>
    <subcellularLocation>
        <location evidence="3">Secreted</location>
    </subcellularLocation>
</comment>
<comment type="cofactor">
    <cofactor evidence="1">
        <name>Ca(2+)</name>
        <dbReference type="ChEBI" id="CHEBI:29108"/>
    </cofactor>
</comment>
<dbReference type="InterPro" id="IPR013858">
    <property type="entry name" value="Peptidase_M10B_C"/>
</dbReference>
<dbReference type="Pfam" id="PF00353">
    <property type="entry name" value="HemolysinCabind"/>
    <property type="match status" value="2"/>
</dbReference>
<evidence type="ECO:0000256" key="2">
    <source>
        <dbReference type="ARBA" id="ARBA00004370"/>
    </source>
</evidence>
<keyword evidence="11" id="KW-0843">Virulence</keyword>
<dbReference type="InterPro" id="IPR001818">
    <property type="entry name" value="Pept_M10_metallopeptidase"/>
</dbReference>
<evidence type="ECO:0000256" key="8">
    <source>
        <dbReference type="ARBA" id="ARBA00022737"/>
    </source>
</evidence>
<keyword evidence="10" id="KW-0862">Zinc</keyword>
<evidence type="ECO:0000256" key="13">
    <source>
        <dbReference type="SAM" id="MobiDB-lite"/>
    </source>
</evidence>
<keyword evidence="4" id="KW-0964">Secreted</keyword>
<evidence type="ECO:0000256" key="10">
    <source>
        <dbReference type="ARBA" id="ARBA00022833"/>
    </source>
</evidence>
<accession>A0ABU0INJ0</accession>
<feature type="domain" description="Peptidase C-terminal archaeal/bacterial" evidence="15">
    <location>
        <begin position="104"/>
        <end position="182"/>
    </location>
</feature>
<dbReference type="InterPro" id="IPR024079">
    <property type="entry name" value="MetalloPept_cat_dom_sf"/>
</dbReference>
<evidence type="ECO:0000259" key="14">
    <source>
        <dbReference type="Pfam" id="PF00413"/>
    </source>
</evidence>
<feature type="region of interest" description="Disordered" evidence="13">
    <location>
        <begin position="227"/>
        <end position="256"/>
    </location>
</feature>
<dbReference type="PANTHER" id="PTHR38340">
    <property type="entry name" value="S-LAYER PROTEIN"/>
    <property type="match status" value="1"/>
</dbReference>
<dbReference type="PRINTS" id="PR00313">
    <property type="entry name" value="CABNDNGRPT"/>
</dbReference>
<dbReference type="Gene3D" id="2.150.10.10">
    <property type="entry name" value="Serralysin-like metalloprotease, C-terminal"/>
    <property type="match status" value="2"/>
</dbReference>
<dbReference type="InterPro" id="IPR011049">
    <property type="entry name" value="Serralysin-like_metalloprot_C"/>
</dbReference>
<evidence type="ECO:0000259" key="15">
    <source>
        <dbReference type="Pfam" id="PF04151"/>
    </source>
</evidence>
<organism evidence="17 18">
    <name type="scientific">Caulobacter ginsengisoli</name>
    <dbReference type="NCBI Taxonomy" id="400775"/>
    <lineage>
        <taxon>Bacteria</taxon>
        <taxon>Pseudomonadati</taxon>
        <taxon>Pseudomonadota</taxon>
        <taxon>Alphaproteobacteria</taxon>
        <taxon>Caulobacterales</taxon>
        <taxon>Caulobacteraceae</taxon>
        <taxon>Caulobacter</taxon>
    </lineage>
</organism>
<evidence type="ECO:0000256" key="6">
    <source>
        <dbReference type="ARBA" id="ARBA00022670"/>
    </source>
</evidence>
<keyword evidence="9" id="KW-0378">Hydrolase</keyword>
<keyword evidence="18" id="KW-1185">Reference proteome</keyword>
<dbReference type="EMBL" id="JAUSVS010000002">
    <property type="protein sequence ID" value="MDQ0463572.1"/>
    <property type="molecule type" value="Genomic_DNA"/>
</dbReference>
<dbReference type="Pfam" id="PF08548">
    <property type="entry name" value="Peptidase_M10_C"/>
    <property type="match status" value="2"/>
</dbReference>
<proteinExistence type="predicted"/>
<dbReference type="InterPro" id="IPR050557">
    <property type="entry name" value="RTX_toxin/Mannuronan_C5-epim"/>
</dbReference>
<keyword evidence="6" id="KW-0645">Protease</keyword>
<feature type="domain" description="Peptidase M10 serralysin C-terminal" evidence="16">
    <location>
        <begin position="473"/>
        <end position="618"/>
    </location>
</feature>
<keyword evidence="12" id="KW-0472">Membrane</keyword>
<evidence type="ECO:0008006" key="19">
    <source>
        <dbReference type="Google" id="ProtNLM"/>
    </source>
</evidence>
<name>A0ABU0INJ0_9CAUL</name>
<keyword evidence="8" id="KW-0677">Repeat</keyword>
<evidence type="ECO:0000313" key="18">
    <source>
        <dbReference type="Proteomes" id="UP001228905"/>
    </source>
</evidence>
<evidence type="ECO:0000256" key="4">
    <source>
        <dbReference type="ARBA" id="ARBA00022525"/>
    </source>
</evidence>